<organism evidence="2 3">
    <name type="scientific">Funneliformis caledonium</name>
    <dbReference type="NCBI Taxonomy" id="1117310"/>
    <lineage>
        <taxon>Eukaryota</taxon>
        <taxon>Fungi</taxon>
        <taxon>Fungi incertae sedis</taxon>
        <taxon>Mucoromycota</taxon>
        <taxon>Glomeromycotina</taxon>
        <taxon>Glomeromycetes</taxon>
        <taxon>Glomerales</taxon>
        <taxon>Glomeraceae</taxon>
        <taxon>Funneliformis</taxon>
    </lineage>
</organism>
<dbReference type="Proteomes" id="UP000789570">
    <property type="component" value="Unassembled WGS sequence"/>
</dbReference>
<feature type="compositionally biased region" description="Polar residues" evidence="1">
    <location>
        <begin position="12"/>
        <end position="28"/>
    </location>
</feature>
<comment type="caution">
    <text evidence="2">The sequence shown here is derived from an EMBL/GenBank/DDBJ whole genome shotgun (WGS) entry which is preliminary data.</text>
</comment>
<keyword evidence="3" id="KW-1185">Reference proteome</keyword>
<dbReference type="EMBL" id="CAJVPQ010005762">
    <property type="protein sequence ID" value="CAG8675098.1"/>
    <property type="molecule type" value="Genomic_DNA"/>
</dbReference>
<proteinExistence type="predicted"/>
<feature type="compositionally biased region" description="Basic and acidic residues" evidence="1">
    <location>
        <begin position="1"/>
        <end position="11"/>
    </location>
</feature>
<feature type="compositionally biased region" description="Basic and acidic residues" evidence="1">
    <location>
        <begin position="56"/>
        <end position="77"/>
    </location>
</feature>
<evidence type="ECO:0000256" key="1">
    <source>
        <dbReference type="SAM" id="MobiDB-lite"/>
    </source>
</evidence>
<name>A0A9N9EHD9_9GLOM</name>
<sequence>MGKNKSKENHNRSNSVEIQSMDIDSSQNLHEDDAIIDNDYDQSDEKSFIKNLASVKKNEEPKQDDSFSDEESSRSFDDNQTLDDELFSDDDELFATPVNLDYYSDQDNSIMNISKTNSWILWIFKFQEKFKLPNVLINSLIGFFSLVLKDIDLYWFKEFSSTIYMARKLLNIRKKSKSFVTCTDCNKLYDIASIIPKNSDSNATIGFKCTHIEFLNHPMQSYRKSCDSELLVKISLGVTDVIKGQVAKKVKNSNFGGFNNMDEWFKMKNVKEHRCDALIWKHQQIKEAQKNHISRTLVRVSELL</sequence>
<dbReference type="OrthoDB" id="2437425at2759"/>
<gene>
    <name evidence="2" type="ORF">FCALED_LOCUS12211</name>
</gene>
<protein>
    <submittedName>
        <fullName evidence="2">8018_t:CDS:1</fullName>
    </submittedName>
</protein>
<evidence type="ECO:0000313" key="2">
    <source>
        <dbReference type="EMBL" id="CAG8675098.1"/>
    </source>
</evidence>
<evidence type="ECO:0000313" key="3">
    <source>
        <dbReference type="Proteomes" id="UP000789570"/>
    </source>
</evidence>
<reference evidence="2" key="1">
    <citation type="submission" date="2021-06" db="EMBL/GenBank/DDBJ databases">
        <authorList>
            <person name="Kallberg Y."/>
            <person name="Tangrot J."/>
            <person name="Rosling A."/>
        </authorList>
    </citation>
    <scope>NUCLEOTIDE SEQUENCE</scope>
    <source>
        <strain evidence="2">UK204</strain>
    </source>
</reference>
<accession>A0A9N9EHD9</accession>
<dbReference type="AlphaFoldDB" id="A0A9N9EHD9"/>
<feature type="region of interest" description="Disordered" evidence="1">
    <location>
        <begin position="1"/>
        <end position="80"/>
    </location>
</feature>